<evidence type="ECO:0000256" key="5">
    <source>
        <dbReference type="ARBA" id="ARBA00022822"/>
    </source>
</evidence>
<evidence type="ECO:0000256" key="1">
    <source>
        <dbReference type="ARBA" id="ARBA00003365"/>
    </source>
</evidence>
<dbReference type="PANTHER" id="PTHR43406:SF1">
    <property type="entry name" value="TRYPTOPHAN SYNTHASE ALPHA CHAIN, CHLOROPLASTIC"/>
    <property type="match status" value="1"/>
</dbReference>
<dbReference type="HAMAP" id="MF_00131">
    <property type="entry name" value="Trp_synth_alpha"/>
    <property type="match status" value="1"/>
</dbReference>
<evidence type="ECO:0000256" key="9">
    <source>
        <dbReference type="HAMAP-Rule" id="MF_00131"/>
    </source>
</evidence>
<evidence type="ECO:0000256" key="6">
    <source>
        <dbReference type="ARBA" id="ARBA00023141"/>
    </source>
</evidence>
<keyword evidence="4 9" id="KW-0028">Amino-acid biosynthesis</keyword>
<comment type="function">
    <text evidence="1 9">The alpha subunit is responsible for the aldol cleavage of indoleglycerol phosphate to indole and glyceraldehyde 3-phosphate.</text>
</comment>
<feature type="compositionally biased region" description="Low complexity" evidence="11">
    <location>
        <begin position="1"/>
        <end position="19"/>
    </location>
</feature>
<gene>
    <name evidence="9" type="primary">trpA</name>
    <name evidence="12" type="ORF">AVDCRST_MAG49-3916</name>
</gene>
<dbReference type="GO" id="GO:0004834">
    <property type="term" value="F:tryptophan synthase activity"/>
    <property type="evidence" value="ECO:0007669"/>
    <property type="project" value="UniProtKB-UniRule"/>
</dbReference>
<dbReference type="GO" id="GO:0005829">
    <property type="term" value="C:cytosol"/>
    <property type="evidence" value="ECO:0007669"/>
    <property type="project" value="TreeGrafter"/>
</dbReference>
<comment type="subunit">
    <text evidence="3 9">Tetramer of two alpha and two beta chains.</text>
</comment>
<dbReference type="Gene3D" id="3.20.20.70">
    <property type="entry name" value="Aldolase class I"/>
    <property type="match status" value="1"/>
</dbReference>
<sequence length="289" mass="29204">MTAPVAARPTPAAPSGAAPAPAPGAPAPSRIAAAFARSRAEGRTALCPFLTAGYPDLATTEATVLALAEAGADVFEIGVPFSDPLADGTTIQRTSQGALANGTRLADCFALVGRLRGRGVAVPIVLMGYVNPMLQYGLDRAAAEAAAVGVDGFIVPDLPTEESDDLLAACRAHGRDLVFLVAPTSTDDRLRAVAERASGFVYCVSLTGVTGARADLDAGLPGYLARVRAVTDLPLAVGFGISTAEHVRQVGAHADGAVVASALINHLDGFSPAAQPAAAAAFLRGLRGE</sequence>
<dbReference type="AlphaFoldDB" id="A0A6J4VAI8"/>
<evidence type="ECO:0000256" key="8">
    <source>
        <dbReference type="ARBA" id="ARBA00049047"/>
    </source>
</evidence>
<keyword evidence="6 9" id="KW-0057">Aromatic amino acid biosynthesis</keyword>
<dbReference type="EC" id="4.2.1.20" evidence="9"/>
<evidence type="ECO:0000256" key="3">
    <source>
        <dbReference type="ARBA" id="ARBA00011270"/>
    </source>
</evidence>
<dbReference type="NCBIfam" id="TIGR00262">
    <property type="entry name" value="trpA"/>
    <property type="match status" value="1"/>
</dbReference>
<dbReference type="CDD" id="cd04724">
    <property type="entry name" value="Tryptophan_synthase_alpha"/>
    <property type="match status" value="1"/>
</dbReference>
<dbReference type="EMBL" id="CADCWG010000282">
    <property type="protein sequence ID" value="CAA9573730.1"/>
    <property type="molecule type" value="Genomic_DNA"/>
</dbReference>
<dbReference type="FunFam" id="3.20.20.70:FF:000037">
    <property type="entry name" value="Tryptophan synthase alpha chain"/>
    <property type="match status" value="1"/>
</dbReference>
<feature type="region of interest" description="Disordered" evidence="11">
    <location>
        <begin position="1"/>
        <end position="25"/>
    </location>
</feature>
<evidence type="ECO:0000256" key="11">
    <source>
        <dbReference type="SAM" id="MobiDB-lite"/>
    </source>
</evidence>
<organism evidence="12">
    <name type="scientific">uncultured Thermomicrobiales bacterium</name>
    <dbReference type="NCBI Taxonomy" id="1645740"/>
    <lineage>
        <taxon>Bacteria</taxon>
        <taxon>Pseudomonadati</taxon>
        <taxon>Thermomicrobiota</taxon>
        <taxon>Thermomicrobia</taxon>
        <taxon>Thermomicrobiales</taxon>
        <taxon>environmental samples</taxon>
    </lineage>
</organism>
<protein>
    <recommendedName>
        <fullName evidence="9">Tryptophan synthase alpha chain</fullName>
        <ecNumber evidence="9">4.2.1.20</ecNumber>
    </recommendedName>
</protein>
<keyword evidence="7 9" id="KW-0456">Lyase</keyword>
<dbReference type="PANTHER" id="PTHR43406">
    <property type="entry name" value="TRYPTOPHAN SYNTHASE, ALPHA CHAIN"/>
    <property type="match status" value="1"/>
</dbReference>
<name>A0A6J4VAI8_9BACT</name>
<dbReference type="InterPro" id="IPR013785">
    <property type="entry name" value="Aldolase_TIM"/>
</dbReference>
<dbReference type="UniPathway" id="UPA00035">
    <property type="reaction ID" value="UER00044"/>
</dbReference>
<comment type="similarity">
    <text evidence="9 10">Belongs to the TrpA family.</text>
</comment>
<evidence type="ECO:0000313" key="12">
    <source>
        <dbReference type="EMBL" id="CAA9573730.1"/>
    </source>
</evidence>
<feature type="active site" description="Proton acceptor" evidence="9">
    <location>
        <position position="87"/>
    </location>
</feature>
<dbReference type="InterPro" id="IPR002028">
    <property type="entry name" value="Trp_synthase_suA"/>
</dbReference>
<proteinExistence type="inferred from homology"/>
<dbReference type="Pfam" id="PF00290">
    <property type="entry name" value="Trp_syntA"/>
    <property type="match status" value="1"/>
</dbReference>
<evidence type="ECO:0000256" key="10">
    <source>
        <dbReference type="RuleBase" id="RU003662"/>
    </source>
</evidence>
<keyword evidence="5 9" id="KW-0822">Tryptophan biosynthesis</keyword>
<evidence type="ECO:0000256" key="2">
    <source>
        <dbReference type="ARBA" id="ARBA00004733"/>
    </source>
</evidence>
<evidence type="ECO:0000256" key="7">
    <source>
        <dbReference type="ARBA" id="ARBA00023239"/>
    </source>
</evidence>
<comment type="pathway">
    <text evidence="2 9">Amino-acid biosynthesis; L-tryptophan biosynthesis; L-tryptophan from chorismate: step 5/5.</text>
</comment>
<dbReference type="SUPFAM" id="SSF51366">
    <property type="entry name" value="Ribulose-phoshate binding barrel"/>
    <property type="match status" value="1"/>
</dbReference>
<accession>A0A6J4VAI8</accession>
<comment type="catalytic activity">
    <reaction evidence="8 9">
        <text>(1S,2R)-1-C-(indol-3-yl)glycerol 3-phosphate + L-serine = D-glyceraldehyde 3-phosphate + L-tryptophan + H2O</text>
        <dbReference type="Rhea" id="RHEA:10532"/>
        <dbReference type="ChEBI" id="CHEBI:15377"/>
        <dbReference type="ChEBI" id="CHEBI:33384"/>
        <dbReference type="ChEBI" id="CHEBI:57912"/>
        <dbReference type="ChEBI" id="CHEBI:58866"/>
        <dbReference type="ChEBI" id="CHEBI:59776"/>
        <dbReference type="EC" id="4.2.1.20"/>
    </reaction>
</comment>
<dbReference type="InterPro" id="IPR011060">
    <property type="entry name" value="RibuloseP-bd_barrel"/>
</dbReference>
<evidence type="ECO:0000256" key="4">
    <source>
        <dbReference type="ARBA" id="ARBA00022605"/>
    </source>
</evidence>
<feature type="active site" description="Proton acceptor" evidence="9">
    <location>
        <position position="76"/>
    </location>
</feature>
<reference evidence="12" key="1">
    <citation type="submission" date="2020-02" db="EMBL/GenBank/DDBJ databases">
        <authorList>
            <person name="Meier V. D."/>
        </authorList>
    </citation>
    <scope>NUCLEOTIDE SEQUENCE</scope>
    <source>
        <strain evidence="12">AVDCRST_MAG49</strain>
    </source>
</reference>